<keyword evidence="3" id="KW-1185">Reference proteome</keyword>
<protein>
    <submittedName>
        <fullName evidence="2">Uncharacterized protein</fullName>
    </submittedName>
</protein>
<comment type="caution">
    <text evidence="2">The sequence shown here is derived from an EMBL/GenBank/DDBJ whole genome shotgun (WGS) entry which is preliminary data.</text>
</comment>
<dbReference type="Proteomes" id="UP001153148">
    <property type="component" value="Unassembled WGS sequence"/>
</dbReference>
<organism evidence="2 3">
    <name type="scientific">Timema podura</name>
    <name type="common">Walking stick</name>
    <dbReference type="NCBI Taxonomy" id="61482"/>
    <lineage>
        <taxon>Eukaryota</taxon>
        <taxon>Metazoa</taxon>
        <taxon>Ecdysozoa</taxon>
        <taxon>Arthropoda</taxon>
        <taxon>Hexapoda</taxon>
        <taxon>Insecta</taxon>
        <taxon>Pterygota</taxon>
        <taxon>Neoptera</taxon>
        <taxon>Polyneoptera</taxon>
        <taxon>Phasmatodea</taxon>
        <taxon>Timematodea</taxon>
        <taxon>Timematoidea</taxon>
        <taxon>Timematidae</taxon>
        <taxon>Timema</taxon>
    </lineage>
</organism>
<evidence type="ECO:0000256" key="1">
    <source>
        <dbReference type="SAM" id="MobiDB-lite"/>
    </source>
</evidence>
<name>A0ABN7NYZ3_TIMPD</name>
<gene>
    <name evidence="2" type="ORF">TPAB3V08_LOCUS6721</name>
</gene>
<evidence type="ECO:0000313" key="3">
    <source>
        <dbReference type="Proteomes" id="UP001153148"/>
    </source>
</evidence>
<evidence type="ECO:0000313" key="2">
    <source>
        <dbReference type="EMBL" id="CAG2059762.1"/>
    </source>
</evidence>
<dbReference type="EMBL" id="CAJPIN010010453">
    <property type="protein sequence ID" value="CAG2059762.1"/>
    <property type="molecule type" value="Genomic_DNA"/>
</dbReference>
<accession>A0ABN7NYZ3</accession>
<feature type="region of interest" description="Disordered" evidence="1">
    <location>
        <begin position="33"/>
        <end position="52"/>
    </location>
</feature>
<proteinExistence type="predicted"/>
<reference evidence="2" key="1">
    <citation type="submission" date="2021-03" db="EMBL/GenBank/DDBJ databases">
        <authorList>
            <person name="Tran Van P."/>
        </authorList>
    </citation>
    <scope>NUCLEOTIDE SEQUENCE</scope>
</reference>
<sequence length="93" mass="10618">MDLTLTSDSNFEAVQWTLKKKIETKIIIGDMQNRNEINRPSKKRSTSQCNDPAVSPPLDLYCSIAARLEEFLVQRQAHRLHGALTAFRNATHH</sequence>